<evidence type="ECO:0000313" key="11">
    <source>
        <dbReference type="Proteomes" id="UP001495147"/>
    </source>
</evidence>
<dbReference type="Gene3D" id="3.40.5.30">
    <property type="entry name" value="(Trans)glycosidases - domain 2"/>
    <property type="match status" value="1"/>
</dbReference>
<dbReference type="GO" id="GO:0016787">
    <property type="term" value="F:hydrolase activity"/>
    <property type="evidence" value="ECO:0007669"/>
    <property type="project" value="UniProtKB-KW"/>
</dbReference>
<evidence type="ECO:0000256" key="7">
    <source>
        <dbReference type="SAM" id="MobiDB-lite"/>
    </source>
</evidence>
<evidence type="ECO:0000256" key="8">
    <source>
        <dbReference type="SAM" id="SignalP"/>
    </source>
</evidence>
<dbReference type="InterPro" id="IPR001223">
    <property type="entry name" value="Glyco_hydro18_cat"/>
</dbReference>
<reference evidence="10 11" key="1">
    <citation type="submission" date="2024-05" db="EMBL/GenBank/DDBJ databases">
        <title>Roseateles sp. DJS-2-20 16S ribosomal RNA gene Genome sequencing and assembly.</title>
        <authorList>
            <person name="Woo H."/>
        </authorList>
    </citation>
    <scope>NUCLEOTIDE SEQUENCE [LARGE SCALE GENOMIC DNA]</scope>
    <source>
        <strain evidence="10 11">DJS-2-20</strain>
    </source>
</reference>
<dbReference type="SUPFAM" id="SSF51445">
    <property type="entry name" value="(Trans)glycosidases"/>
    <property type="match status" value="1"/>
</dbReference>
<dbReference type="PROSITE" id="PS51910">
    <property type="entry name" value="GH18_2"/>
    <property type="match status" value="1"/>
</dbReference>
<dbReference type="Proteomes" id="UP001495147">
    <property type="component" value="Unassembled WGS sequence"/>
</dbReference>
<proteinExistence type="inferred from homology"/>
<evidence type="ECO:0000313" key="10">
    <source>
        <dbReference type="EMBL" id="MEO3693188.1"/>
    </source>
</evidence>
<dbReference type="PANTHER" id="PTHR11177">
    <property type="entry name" value="CHITINASE"/>
    <property type="match status" value="1"/>
</dbReference>
<dbReference type="PROSITE" id="PS01095">
    <property type="entry name" value="GH18_1"/>
    <property type="match status" value="1"/>
</dbReference>
<keyword evidence="4 5" id="KW-0326">Glycosidase</keyword>
<evidence type="ECO:0000256" key="6">
    <source>
        <dbReference type="RuleBase" id="RU004453"/>
    </source>
</evidence>
<evidence type="ECO:0000256" key="4">
    <source>
        <dbReference type="ARBA" id="ARBA00023295"/>
    </source>
</evidence>
<keyword evidence="3 5" id="KW-0378">Hydrolase</keyword>
<keyword evidence="8" id="KW-0732">Signal</keyword>
<protein>
    <recommendedName>
        <fullName evidence="2">chitinase</fullName>
        <ecNumber evidence="2">3.2.1.14</ecNumber>
    </recommendedName>
</protein>
<dbReference type="EMBL" id="JBDPZD010000006">
    <property type="protein sequence ID" value="MEO3693188.1"/>
    <property type="molecule type" value="Genomic_DNA"/>
</dbReference>
<comment type="caution">
    <text evidence="10">The sequence shown here is derived from an EMBL/GenBank/DDBJ whole genome shotgun (WGS) entry which is preliminary data.</text>
</comment>
<evidence type="ECO:0000256" key="1">
    <source>
        <dbReference type="ARBA" id="ARBA00000822"/>
    </source>
</evidence>
<feature type="domain" description="GH18" evidence="9">
    <location>
        <begin position="31"/>
        <end position="341"/>
    </location>
</feature>
<gene>
    <name evidence="10" type="ORF">ABDJ85_17080</name>
</gene>
<dbReference type="SMART" id="SM00636">
    <property type="entry name" value="Glyco_18"/>
    <property type="match status" value="1"/>
</dbReference>
<dbReference type="InterPro" id="IPR011583">
    <property type="entry name" value="Chitinase_II/V-like_cat"/>
</dbReference>
<evidence type="ECO:0000256" key="3">
    <source>
        <dbReference type="ARBA" id="ARBA00022801"/>
    </source>
</evidence>
<dbReference type="RefSeq" id="WP_347706006.1">
    <property type="nucleotide sequence ID" value="NZ_JBDPZD010000006.1"/>
</dbReference>
<comment type="catalytic activity">
    <reaction evidence="1">
        <text>Random endo-hydrolysis of N-acetyl-beta-D-glucosaminide (1-&gt;4)-beta-linkages in chitin and chitodextrins.</text>
        <dbReference type="EC" id="3.2.1.14"/>
    </reaction>
</comment>
<dbReference type="Gene3D" id="3.20.20.80">
    <property type="entry name" value="Glycosidases"/>
    <property type="match status" value="1"/>
</dbReference>
<accession>A0ABV0G630</accession>
<feature type="signal peptide" evidence="8">
    <location>
        <begin position="1"/>
        <end position="17"/>
    </location>
</feature>
<dbReference type="PROSITE" id="PS51257">
    <property type="entry name" value="PROKAR_LIPOPROTEIN"/>
    <property type="match status" value="1"/>
</dbReference>
<name>A0ABV0G630_9BURK</name>
<evidence type="ECO:0000256" key="2">
    <source>
        <dbReference type="ARBA" id="ARBA00012729"/>
    </source>
</evidence>
<keyword evidence="11" id="KW-1185">Reference proteome</keyword>
<dbReference type="InterPro" id="IPR050314">
    <property type="entry name" value="Glycosyl_Hydrlase_18"/>
</dbReference>
<dbReference type="InterPro" id="IPR001579">
    <property type="entry name" value="Glyco_hydro_18_chit_AS"/>
</dbReference>
<feature type="region of interest" description="Disordered" evidence="7">
    <location>
        <begin position="327"/>
        <end position="356"/>
    </location>
</feature>
<dbReference type="InterPro" id="IPR017853">
    <property type="entry name" value="GH"/>
</dbReference>
<evidence type="ECO:0000259" key="9">
    <source>
        <dbReference type="PROSITE" id="PS51910"/>
    </source>
</evidence>
<dbReference type="PANTHER" id="PTHR11177:SF317">
    <property type="entry name" value="CHITINASE 12-RELATED"/>
    <property type="match status" value="1"/>
</dbReference>
<comment type="similarity">
    <text evidence="6">Belongs to the glycosyl hydrolase 18 family.</text>
</comment>
<feature type="chain" id="PRO_5046749355" description="chitinase" evidence="8">
    <location>
        <begin position="18"/>
        <end position="356"/>
    </location>
</feature>
<organism evidence="10 11">
    <name type="scientific">Roseateles paludis</name>
    <dbReference type="NCBI Taxonomy" id="3145238"/>
    <lineage>
        <taxon>Bacteria</taxon>
        <taxon>Pseudomonadati</taxon>
        <taxon>Pseudomonadota</taxon>
        <taxon>Betaproteobacteria</taxon>
        <taxon>Burkholderiales</taxon>
        <taxon>Sphaerotilaceae</taxon>
        <taxon>Roseateles</taxon>
    </lineage>
</organism>
<evidence type="ECO:0000256" key="5">
    <source>
        <dbReference type="RuleBase" id="RU000489"/>
    </source>
</evidence>
<dbReference type="Pfam" id="PF00704">
    <property type="entry name" value="Glyco_hydro_18"/>
    <property type="match status" value="1"/>
</dbReference>
<sequence length="356" mass="38607">MRLGVLAALAASLVACSAEPPADDVAKTTCLPVIGVYPSWAQEALPLAKVRWDRLSHLGLVFALPKADGSLDTSALDALVGPAVSAARAQGVKVAVAIGGARGYGDAFQRIAASDERLARFTGEVAQWVQRQGIDGVDIDWEYWTRQARQHQGGNDPVESRQLVRLLAALRAALPASVQLSASVFAGPWIGPQYLPEIQQHVDFVNLMAFDFTGRWDSSPVGHHADFDTFQLAVQDLQQRGFARHKIVAGIPFYGKRFADGRNREVQDLPYRALLPSLHARQVPLERGVLDDTYFETPGLVARKAQFARRQGLGGLMLFELSMDSPDDPETSLLDAATRGQQPARCAKPTVAAPQP</sequence>
<dbReference type="EC" id="3.2.1.14" evidence="2"/>